<proteinExistence type="inferred from homology"/>
<sequence length="181" mass="18322">MKFNKSSLLLGAIALAFAGSALATSGTINITGKVTDTTCNISVNGQGNIATVTLPTVPSSALSLAGNTAGTTPFSIALSDCSGTTFTTAHTFFEAGPMVEMSSGRLNNADSSGGATNVQVELLNSTLSPIKAGATDALQGDIEVDNTAGTTTLNYFARYYATGAAEAGSVNTQVDYTIIYL</sequence>
<name>A0ABY9PPF8_SERFO</name>
<comment type="similarity">
    <text evidence="2">Belongs to the fimbrial protein family.</text>
</comment>
<evidence type="ECO:0000256" key="1">
    <source>
        <dbReference type="ARBA" id="ARBA00004561"/>
    </source>
</evidence>
<feature type="signal peptide" evidence="5">
    <location>
        <begin position="1"/>
        <end position="23"/>
    </location>
</feature>
<gene>
    <name evidence="6" type="ORF">RFB13_02860</name>
</gene>
<evidence type="ECO:0000256" key="5">
    <source>
        <dbReference type="SAM" id="SignalP"/>
    </source>
</evidence>
<evidence type="ECO:0000256" key="3">
    <source>
        <dbReference type="ARBA" id="ARBA00022729"/>
    </source>
</evidence>
<evidence type="ECO:0000313" key="6">
    <source>
        <dbReference type="EMBL" id="WMT15306.1"/>
    </source>
</evidence>
<dbReference type="PANTHER" id="PTHR33420:SF3">
    <property type="entry name" value="FIMBRIAL SUBUNIT ELFA"/>
    <property type="match status" value="1"/>
</dbReference>
<dbReference type="InterPro" id="IPR050263">
    <property type="entry name" value="Bact_Fimbrial_Adh_Pro"/>
</dbReference>
<dbReference type="Proteomes" id="UP001235341">
    <property type="component" value="Chromosome"/>
</dbReference>
<dbReference type="RefSeq" id="WP_161712703.1">
    <property type="nucleotide sequence ID" value="NZ_CP133586.1"/>
</dbReference>
<dbReference type="InterPro" id="IPR036937">
    <property type="entry name" value="Adhesion_dom_fimbrial_sf"/>
</dbReference>
<dbReference type="SUPFAM" id="SSF49401">
    <property type="entry name" value="Bacterial adhesins"/>
    <property type="match status" value="1"/>
</dbReference>
<dbReference type="Pfam" id="PF16970">
    <property type="entry name" value="FimA"/>
    <property type="match status" value="1"/>
</dbReference>
<keyword evidence="4" id="KW-0281">Fimbrium</keyword>
<organism evidence="6 7">
    <name type="scientific">Serratia fonticola</name>
    <dbReference type="NCBI Taxonomy" id="47917"/>
    <lineage>
        <taxon>Bacteria</taxon>
        <taxon>Pseudomonadati</taxon>
        <taxon>Pseudomonadota</taxon>
        <taxon>Gammaproteobacteria</taxon>
        <taxon>Enterobacterales</taxon>
        <taxon>Yersiniaceae</taxon>
        <taxon>Serratia</taxon>
    </lineage>
</organism>
<comment type="subcellular location">
    <subcellularLocation>
        <location evidence="1">Fimbrium</location>
    </subcellularLocation>
</comment>
<keyword evidence="7" id="KW-1185">Reference proteome</keyword>
<dbReference type="InterPro" id="IPR008966">
    <property type="entry name" value="Adhesion_dom_sf"/>
</dbReference>
<dbReference type="EMBL" id="CP133586">
    <property type="protein sequence ID" value="WMT15306.1"/>
    <property type="molecule type" value="Genomic_DNA"/>
</dbReference>
<reference evidence="6 7" key="1">
    <citation type="submission" date="2023-08" db="EMBL/GenBank/DDBJ databases">
        <title>Complete Genome and Methylome dissection of Serratia fonticola NEB369.</title>
        <authorList>
            <person name="Fomenkov A."/>
            <person name="Roberts R.D."/>
        </authorList>
    </citation>
    <scope>NUCLEOTIDE SEQUENCE [LARGE SCALE GENOMIC DNA]</scope>
    <source>
        <strain evidence="6 7">NEB369</strain>
    </source>
</reference>
<accession>A0ABY9PPF8</accession>
<dbReference type="PANTHER" id="PTHR33420">
    <property type="entry name" value="FIMBRIAL SUBUNIT ELFA-RELATED"/>
    <property type="match status" value="1"/>
</dbReference>
<evidence type="ECO:0000256" key="4">
    <source>
        <dbReference type="ARBA" id="ARBA00023263"/>
    </source>
</evidence>
<evidence type="ECO:0000256" key="2">
    <source>
        <dbReference type="ARBA" id="ARBA00006671"/>
    </source>
</evidence>
<dbReference type="Gene3D" id="2.60.40.1090">
    <property type="entry name" value="Fimbrial-type adhesion domain"/>
    <property type="match status" value="1"/>
</dbReference>
<evidence type="ECO:0000313" key="7">
    <source>
        <dbReference type="Proteomes" id="UP001235341"/>
    </source>
</evidence>
<dbReference type="InterPro" id="IPR039458">
    <property type="entry name" value="FimA-like"/>
</dbReference>
<protein>
    <submittedName>
        <fullName evidence="6">Fimbrial protein</fullName>
    </submittedName>
</protein>
<keyword evidence="3 5" id="KW-0732">Signal</keyword>
<feature type="chain" id="PRO_5046841753" evidence="5">
    <location>
        <begin position="24"/>
        <end position="181"/>
    </location>
</feature>